<evidence type="ECO:0000313" key="2">
    <source>
        <dbReference type="EMBL" id="KEZ75910.1"/>
    </source>
</evidence>
<name>A0A084IGS6_SALHC</name>
<dbReference type="PROSITE" id="PS51257">
    <property type="entry name" value="PROKAR_LIPOPROTEIN"/>
    <property type="match status" value="1"/>
</dbReference>
<feature type="region of interest" description="Disordered" evidence="1">
    <location>
        <begin position="315"/>
        <end position="341"/>
    </location>
</feature>
<proteinExistence type="predicted"/>
<sequence>MAKILRLPLILIVTSALGACGLIYKPTGAVLNHLAQDEVVPHVYASDDLDMSACGTGLGQTQLLGSFGRVMDAPSRVLLNTHTLAGLCSEAAAQEAQLHFDRALHAGHTTEARDARIQAQRLYQRTAERRLKVYHDTENAFGKIGDGKCPTLGSDTEQMEYLTGLLTSVQAVLSDIRAGSSVGVPQDIAARAARATHCLDNDKWWGVPNALQAVVWLSVPGTAPNGAQPWQQLKAAADLGQSKGMPMAAMLYAEAGYGRSDPQRERDGIRQVAKIYNAGNGPKDYRIFTQVAYREAMFLSDEIWTQKTGQRTPFLNLGTFPGDDKKQNDDSSKVDVDSLLN</sequence>
<dbReference type="EMBL" id="APNK01000046">
    <property type="protein sequence ID" value="KEZ75910.1"/>
    <property type="molecule type" value="Genomic_DNA"/>
</dbReference>
<feature type="compositionally biased region" description="Basic and acidic residues" evidence="1">
    <location>
        <begin position="322"/>
        <end position="341"/>
    </location>
</feature>
<keyword evidence="3" id="KW-1185">Reference proteome</keyword>
<evidence type="ECO:0000313" key="3">
    <source>
        <dbReference type="Proteomes" id="UP000028302"/>
    </source>
</evidence>
<dbReference type="Proteomes" id="UP000028302">
    <property type="component" value="Unassembled WGS sequence"/>
</dbReference>
<reference evidence="2 3" key="1">
    <citation type="submission" date="2013-03" db="EMBL/GenBank/DDBJ databases">
        <title>Salinisphaera hydrothermalis C41B8 Genome Sequencing.</title>
        <authorList>
            <person name="Li C."/>
            <person name="Lai Q."/>
            <person name="Shao Z."/>
        </authorList>
    </citation>
    <scope>NUCLEOTIDE SEQUENCE [LARGE SCALE GENOMIC DNA]</scope>
    <source>
        <strain evidence="2 3">C41B8</strain>
    </source>
</reference>
<organism evidence="2 3">
    <name type="scientific">Salinisphaera hydrothermalis (strain C41B8)</name>
    <dbReference type="NCBI Taxonomy" id="1304275"/>
    <lineage>
        <taxon>Bacteria</taxon>
        <taxon>Pseudomonadati</taxon>
        <taxon>Pseudomonadota</taxon>
        <taxon>Gammaproteobacteria</taxon>
        <taxon>Salinisphaerales</taxon>
        <taxon>Salinisphaeraceae</taxon>
        <taxon>Salinisphaera</taxon>
    </lineage>
</organism>
<accession>A0A084IGS6</accession>
<dbReference type="AlphaFoldDB" id="A0A084IGS6"/>
<dbReference type="STRING" id="1304275.C41B8_17541"/>
<evidence type="ECO:0008006" key="4">
    <source>
        <dbReference type="Google" id="ProtNLM"/>
    </source>
</evidence>
<protein>
    <recommendedName>
        <fullName evidence="4">Lipoprotein</fullName>
    </recommendedName>
</protein>
<evidence type="ECO:0000256" key="1">
    <source>
        <dbReference type="SAM" id="MobiDB-lite"/>
    </source>
</evidence>
<dbReference type="eggNOG" id="ENOG502ZAH0">
    <property type="taxonomic scope" value="Bacteria"/>
</dbReference>
<dbReference type="RefSeq" id="WP_037341255.1">
    <property type="nucleotide sequence ID" value="NZ_APNK01000046.1"/>
</dbReference>
<gene>
    <name evidence="2" type="ORF">C41B8_17541</name>
</gene>
<dbReference type="OrthoDB" id="318536at2"/>
<comment type="caution">
    <text evidence="2">The sequence shown here is derived from an EMBL/GenBank/DDBJ whole genome shotgun (WGS) entry which is preliminary data.</text>
</comment>